<feature type="transmembrane region" description="Helical" evidence="1">
    <location>
        <begin position="206"/>
        <end position="224"/>
    </location>
</feature>
<evidence type="ECO:0000313" key="3">
    <source>
        <dbReference type="EMBL" id="KRY27049.1"/>
    </source>
</evidence>
<keyword evidence="4" id="KW-1185">Reference proteome</keyword>
<name>A0A0V1AR59_TRISP</name>
<gene>
    <name evidence="3" type="ORF">T01_10699</name>
</gene>
<dbReference type="Pfam" id="PF18701">
    <property type="entry name" value="DUF5641"/>
    <property type="match status" value="1"/>
</dbReference>
<protein>
    <recommendedName>
        <fullName evidence="2">Ras-GAP domain-containing protein</fullName>
    </recommendedName>
</protein>
<dbReference type="InParanoid" id="A0A0V1AR59"/>
<dbReference type="OrthoDB" id="8036689at2759"/>
<dbReference type="Proteomes" id="UP000054776">
    <property type="component" value="Unassembled WGS sequence"/>
</dbReference>
<evidence type="ECO:0000259" key="2">
    <source>
        <dbReference type="PROSITE" id="PS50018"/>
    </source>
</evidence>
<keyword evidence="1" id="KW-0472">Membrane</keyword>
<accession>A0A0V1AR59</accession>
<proteinExistence type="predicted"/>
<feature type="domain" description="Ras-GAP" evidence="2">
    <location>
        <begin position="234"/>
        <end position="356"/>
    </location>
</feature>
<keyword evidence="1" id="KW-1133">Transmembrane helix</keyword>
<evidence type="ECO:0000256" key="1">
    <source>
        <dbReference type="SAM" id="Phobius"/>
    </source>
</evidence>
<dbReference type="AlphaFoldDB" id="A0A0V1AR59"/>
<organism evidence="3 4">
    <name type="scientific">Trichinella spiralis</name>
    <name type="common">Trichina worm</name>
    <dbReference type="NCBI Taxonomy" id="6334"/>
    <lineage>
        <taxon>Eukaryota</taxon>
        <taxon>Metazoa</taxon>
        <taxon>Ecdysozoa</taxon>
        <taxon>Nematoda</taxon>
        <taxon>Enoplea</taxon>
        <taxon>Dorylaimia</taxon>
        <taxon>Trichinellida</taxon>
        <taxon>Trichinellidae</taxon>
        <taxon>Trichinella</taxon>
    </lineage>
</organism>
<sequence length="356" mass="40781">MAREKAKQTFRIQGRRRRAASSVASLGYGLHPERAHQESNPLVPELFISTSLNDPPGWEEICSTRRSCRRRFVKLKRPLTILEEDRVSQPLSLFQLLTGIDYADLPATEDRDPDWRPSRTNILILEDNLPQTRCLIRVISQLFPGRDGVVRALRILTSKEEVTRLVAKLVVLEPASVANGEEDSLSRGKIVDNKTRSPEQEFTARIAVNTFTSVSVLAIWLAWFQIRLKKEAGLDLLTEPALLQLYYSRKHVYTLLSKWGYVEVNKLSESFCVNAPVAEMLSLRHPNETITNHLRYSMMSIRQQYLEKALQEVLQEVLSVKEQLNTVTVHLHPVNLLCEWLSCTGQMVEEDSEYQT</sequence>
<dbReference type="EMBL" id="JYDH01000291">
    <property type="protein sequence ID" value="KRY27049.1"/>
    <property type="molecule type" value="Genomic_DNA"/>
</dbReference>
<keyword evidence="1" id="KW-0812">Transmembrane</keyword>
<dbReference type="PROSITE" id="PS50018">
    <property type="entry name" value="RAS_GTPASE_ACTIV_2"/>
    <property type="match status" value="1"/>
</dbReference>
<reference evidence="3 4" key="1">
    <citation type="submission" date="2015-01" db="EMBL/GenBank/DDBJ databases">
        <title>Evolution of Trichinella species and genotypes.</title>
        <authorList>
            <person name="Korhonen P.K."/>
            <person name="Edoardo P."/>
            <person name="Giuseppe L.R."/>
            <person name="Gasser R.B."/>
        </authorList>
    </citation>
    <scope>NUCLEOTIDE SEQUENCE [LARGE SCALE GENOMIC DNA]</scope>
    <source>
        <strain evidence="3">ISS3</strain>
    </source>
</reference>
<evidence type="ECO:0000313" key="4">
    <source>
        <dbReference type="Proteomes" id="UP000054776"/>
    </source>
</evidence>
<dbReference type="InterPro" id="IPR040676">
    <property type="entry name" value="DUF5641"/>
</dbReference>
<dbReference type="InterPro" id="IPR001936">
    <property type="entry name" value="RasGAP_dom"/>
</dbReference>
<comment type="caution">
    <text evidence="3">The sequence shown here is derived from an EMBL/GenBank/DDBJ whole genome shotgun (WGS) entry which is preliminary data.</text>
</comment>